<organism evidence="9 10">
    <name type="scientific">Rhizobium tubonense</name>
    <dbReference type="NCBI Taxonomy" id="484088"/>
    <lineage>
        <taxon>Bacteria</taxon>
        <taxon>Pseudomonadati</taxon>
        <taxon>Pseudomonadota</taxon>
        <taxon>Alphaproteobacteria</taxon>
        <taxon>Hyphomicrobiales</taxon>
        <taxon>Rhizobiaceae</taxon>
        <taxon>Rhizobium/Agrobacterium group</taxon>
        <taxon>Rhizobium</taxon>
    </lineage>
</organism>
<name>A0A2W4CLX3_9HYPH</name>
<dbReference type="Pfam" id="PF22638">
    <property type="entry name" value="FlgK_D1"/>
    <property type="match status" value="1"/>
</dbReference>
<comment type="caution">
    <text evidence="9">The sequence shown here is derived from an EMBL/GenBank/DDBJ whole genome shotgun (WGS) entry which is preliminary data.</text>
</comment>
<evidence type="ECO:0000256" key="6">
    <source>
        <dbReference type="ARBA" id="ARBA00023143"/>
    </source>
</evidence>
<dbReference type="OrthoDB" id="7181295at2"/>
<dbReference type="GO" id="GO:0005198">
    <property type="term" value="F:structural molecule activity"/>
    <property type="evidence" value="ECO:0007669"/>
    <property type="project" value="InterPro"/>
</dbReference>
<keyword evidence="9" id="KW-0282">Flagellum</keyword>
<dbReference type="PANTHER" id="PTHR30033:SF1">
    <property type="entry name" value="FLAGELLAR HOOK-ASSOCIATED PROTEIN 1"/>
    <property type="match status" value="1"/>
</dbReference>
<feature type="domain" description="Flagellar basal-body/hook protein C-terminal" evidence="7">
    <location>
        <begin position="452"/>
        <end position="493"/>
    </location>
</feature>
<evidence type="ECO:0000256" key="4">
    <source>
        <dbReference type="ARBA" id="ARBA00016244"/>
    </source>
</evidence>
<dbReference type="Pfam" id="PF06429">
    <property type="entry name" value="Flg_bbr_C"/>
    <property type="match status" value="1"/>
</dbReference>
<dbReference type="SUPFAM" id="SSF64518">
    <property type="entry name" value="Phase 1 flagellin"/>
    <property type="match status" value="1"/>
</dbReference>
<keyword evidence="6" id="KW-0975">Bacterial flagellum</keyword>
<sequence length="496" mass="51068">MSLTSALNTAQSIFNNTGTQSSVVSNNISNANNADYVRRQAVLTVSSGGAQVVQIARNQQPSLQRQFLSSTSSDAAQQRVLQGLTDIQSGTVGGNDSELAPATYLSAFQKALTTYAGSPNSTTAAQAAITAAQDVATSLNNATNAVQAVRTSADKEIKTNVDTLNKLLTQFQTANDAVKSATALGGNTSTALADALDQRDSVLKQISSIVGVTTVTRDNNDMALYTSEGTTLFETLPRTVTFSPTNAYSASTTGNAVYIDGVAVDAGTGAATTGQGTLQALLQVRDETAPTYQSQLDEIARGLVTMFSEKGTGTPAAPTLPGLFTWSPAGGATPYTPTTSTVIPGIAGTITVSSSLITSQGGNPNLLRDGGINGTGYVENTSGDASYSTRLDNYGTAMNADMTFDPTAGVDTSTNILSFSSGSVGWLEAQRSAATSGAENTSAALSRSSDAYSNGTGVNLDEELTLMMDIEQSYKAGTKILNAVNEMLQAVLDIAS</sequence>
<comment type="subcellular location">
    <subcellularLocation>
        <location evidence="1">Bacterial flagellum</location>
    </subcellularLocation>
    <subcellularLocation>
        <location evidence="2">Secreted</location>
    </subcellularLocation>
</comment>
<dbReference type="AlphaFoldDB" id="A0A2W4CLX3"/>
<keyword evidence="5" id="KW-0964">Secreted</keyword>
<keyword evidence="9" id="KW-0966">Cell projection</keyword>
<evidence type="ECO:0000259" key="8">
    <source>
        <dbReference type="Pfam" id="PF22638"/>
    </source>
</evidence>
<dbReference type="RefSeq" id="WP_111161605.1">
    <property type="nucleotide sequence ID" value="NZ_PCDP01000038.1"/>
</dbReference>
<gene>
    <name evidence="9" type="ORF">CPY51_17910</name>
</gene>
<dbReference type="EMBL" id="PCDP01000038">
    <property type="protein sequence ID" value="PZM11988.1"/>
    <property type="molecule type" value="Genomic_DNA"/>
</dbReference>
<evidence type="ECO:0000256" key="2">
    <source>
        <dbReference type="ARBA" id="ARBA00004613"/>
    </source>
</evidence>
<keyword evidence="9" id="KW-0969">Cilium</keyword>
<dbReference type="InterPro" id="IPR053927">
    <property type="entry name" value="FlgK_helical"/>
</dbReference>
<dbReference type="InterPro" id="IPR010930">
    <property type="entry name" value="Flg_bb/hook_C_dom"/>
</dbReference>
<keyword evidence="10" id="KW-1185">Reference proteome</keyword>
<comment type="similarity">
    <text evidence="3">Belongs to the flagella basal body rod proteins family.</text>
</comment>
<dbReference type="GO" id="GO:0005576">
    <property type="term" value="C:extracellular region"/>
    <property type="evidence" value="ECO:0007669"/>
    <property type="project" value="UniProtKB-SubCell"/>
</dbReference>
<evidence type="ECO:0000259" key="7">
    <source>
        <dbReference type="Pfam" id="PF06429"/>
    </source>
</evidence>
<dbReference type="NCBIfam" id="TIGR02492">
    <property type="entry name" value="flgK_ends"/>
    <property type="match status" value="1"/>
</dbReference>
<protein>
    <recommendedName>
        <fullName evidence="4">Flagellar hook-associated protein 1</fullName>
    </recommendedName>
</protein>
<dbReference type="GO" id="GO:0044780">
    <property type="term" value="P:bacterial-type flagellum assembly"/>
    <property type="evidence" value="ECO:0007669"/>
    <property type="project" value="InterPro"/>
</dbReference>
<dbReference type="InterPro" id="IPR002371">
    <property type="entry name" value="FlgK"/>
</dbReference>
<dbReference type="Proteomes" id="UP000248925">
    <property type="component" value="Unassembled WGS sequence"/>
</dbReference>
<evidence type="ECO:0000313" key="10">
    <source>
        <dbReference type="Proteomes" id="UP000248925"/>
    </source>
</evidence>
<reference evidence="9 10" key="1">
    <citation type="journal article" date="2018" name="Sci. Rep.">
        <title>Rhizobium tumorigenes sp. nov., a novel plant tumorigenic bacterium isolated from cane gall tumors on thornless blackberry.</title>
        <authorList>
            <person name="Kuzmanovi N."/>
            <person name="Smalla K."/>
            <person name="Gronow S."/>
            <person name="PuBawska J."/>
        </authorList>
    </citation>
    <scope>NUCLEOTIDE SEQUENCE [LARGE SCALE GENOMIC DNA]</scope>
    <source>
        <strain evidence="9 10">CCBAU 85046</strain>
    </source>
</reference>
<accession>A0A2W4CLX3</accession>
<dbReference type="PANTHER" id="PTHR30033">
    <property type="entry name" value="FLAGELLAR HOOK-ASSOCIATED PROTEIN 1"/>
    <property type="match status" value="1"/>
</dbReference>
<evidence type="ECO:0000256" key="1">
    <source>
        <dbReference type="ARBA" id="ARBA00004365"/>
    </source>
</evidence>
<proteinExistence type="inferred from homology"/>
<evidence type="ECO:0000313" key="9">
    <source>
        <dbReference type="EMBL" id="PZM11988.1"/>
    </source>
</evidence>
<dbReference type="GO" id="GO:0009424">
    <property type="term" value="C:bacterial-type flagellum hook"/>
    <property type="evidence" value="ECO:0007669"/>
    <property type="project" value="InterPro"/>
</dbReference>
<evidence type="ECO:0000256" key="3">
    <source>
        <dbReference type="ARBA" id="ARBA00009677"/>
    </source>
</evidence>
<feature type="domain" description="Flagellar hook-associated protein FlgK helical" evidence="8">
    <location>
        <begin position="102"/>
        <end position="308"/>
    </location>
</feature>
<evidence type="ECO:0000256" key="5">
    <source>
        <dbReference type="ARBA" id="ARBA00022525"/>
    </source>
</evidence>